<dbReference type="Gene3D" id="2.30.30.140">
    <property type="match status" value="1"/>
</dbReference>
<dbReference type="GeneID" id="113872325"/>
<dbReference type="SUPFAM" id="SSF63748">
    <property type="entry name" value="Tudor/PWWP/MBT"/>
    <property type="match status" value="1"/>
</dbReference>
<dbReference type="GO" id="GO:0005634">
    <property type="term" value="C:nucleus"/>
    <property type="evidence" value="ECO:0007669"/>
    <property type="project" value="UniProtKB-SubCell"/>
</dbReference>
<dbReference type="InterPro" id="IPR014002">
    <property type="entry name" value="Agenet_dom_plant"/>
</dbReference>
<feature type="compositionally biased region" description="Polar residues" evidence="6">
    <location>
        <begin position="104"/>
        <end position="125"/>
    </location>
</feature>
<dbReference type="InterPro" id="IPR036142">
    <property type="entry name" value="ENT_dom-like_sf"/>
</dbReference>
<dbReference type="RefSeq" id="XP_027365597.1">
    <property type="nucleotide sequence ID" value="XM_027509796.1"/>
</dbReference>
<dbReference type="RefSeq" id="XP_027365599.1">
    <property type="nucleotide sequence ID" value="XM_027509798.1"/>
</dbReference>
<keyword evidence="5" id="KW-0539">Nucleus</keyword>
<dbReference type="GO" id="GO:0050832">
    <property type="term" value="P:defense response to fungus"/>
    <property type="evidence" value="ECO:0007669"/>
    <property type="project" value="InterPro"/>
</dbReference>
<protein>
    <submittedName>
        <fullName evidence="9 10">Protein EMSY-LIKE 1-like isoform X1</fullName>
    </submittedName>
</protein>
<dbReference type="RefSeq" id="XP_027365600.1">
    <property type="nucleotide sequence ID" value="XM_027509799.1"/>
</dbReference>
<evidence type="ECO:0000313" key="12">
    <source>
        <dbReference type="RefSeq" id="XP_027365600.1"/>
    </source>
</evidence>
<feature type="region of interest" description="Disordered" evidence="6">
    <location>
        <begin position="75"/>
        <end position="140"/>
    </location>
</feature>
<gene>
    <name evidence="9 10 11 12" type="primary">LOC113872325</name>
</gene>
<reference evidence="8" key="1">
    <citation type="journal article" date="2019" name="Toxins">
        <title>Detection of Abrin-Like and Prepropulchellin-Like Toxin Genes and Transcripts Using Whole Genome Sequencing and Full-Length Transcript Sequencing of Abrus precatorius.</title>
        <authorList>
            <person name="Hovde B.T."/>
            <person name="Daligault H.E."/>
            <person name="Hanschen E.R."/>
            <person name="Kunde Y.A."/>
            <person name="Johnson M.B."/>
            <person name="Starkenburg S.R."/>
            <person name="Johnson S.L."/>
        </authorList>
    </citation>
    <scope>NUCLEOTIDE SEQUENCE [LARGE SCALE GENOMIC DNA]</scope>
</reference>
<dbReference type="PANTHER" id="PTHR33432">
    <property type="entry name" value="PROTEIN EMSY-LIKE 4"/>
    <property type="match status" value="1"/>
</dbReference>
<keyword evidence="8" id="KW-1185">Reference proteome</keyword>
<accession>A0A8B8MAL7</accession>
<keyword evidence="2" id="KW-0597">Phosphoprotein</keyword>
<dbReference type="KEGG" id="aprc:113872325"/>
<evidence type="ECO:0000256" key="4">
    <source>
        <dbReference type="ARBA" id="ARBA00023054"/>
    </source>
</evidence>
<evidence type="ECO:0000256" key="5">
    <source>
        <dbReference type="ARBA" id="ARBA00023242"/>
    </source>
</evidence>
<name>A0A8B8MAL7_ABRPR</name>
<proteinExistence type="predicted"/>
<keyword evidence="3" id="KW-0611">Plant defense</keyword>
<evidence type="ECO:0000256" key="6">
    <source>
        <dbReference type="SAM" id="MobiDB-lite"/>
    </source>
</evidence>
<evidence type="ECO:0000256" key="2">
    <source>
        <dbReference type="ARBA" id="ARBA00022553"/>
    </source>
</evidence>
<evidence type="ECO:0000313" key="8">
    <source>
        <dbReference type="Proteomes" id="UP000694853"/>
    </source>
</evidence>
<dbReference type="FunFam" id="1.10.1240.40:FF:000004">
    <property type="entry name" value="Protein EMSY-LIKE 4"/>
    <property type="match status" value="1"/>
</dbReference>
<dbReference type="OrthoDB" id="1737049at2759"/>
<dbReference type="FunFam" id="2.30.30.140:FF:000088">
    <property type="entry name" value="Protein EMSY-LIKE 3"/>
    <property type="match status" value="1"/>
</dbReference>
<dbReference type="InterPro" id="IPR005491">
    <property type="entry name" value="ENT_dom"/>
</dbReference>
<dbReference type="InterPro" id="IPR033485">
    <property type="entry name" value="EMSY-LIKE_plant"/>
</dbReference>
<dbReference type="SMART" id="SM01191">
    <property type="entry name" value="ENT"/>
    <property type="match status" value="1"/>
</dbReference>
<evidence type="ECO:0000256" key="1">
    <source>
        <dbReference type="ARBA" id="ARBA00004123"/>
    </source>
</evidence>
<feature type="domain" description="ENT" evidence="7">
    <location>
        <begin position="1"/>
        <end position="88"/>
    </location>
</feature>
<dbReference type="Pfam" id="PF03735">
    <property type="entry name" value="ENT"/>
    <property type="match status" value="1"/>
</dbReference>
<reference evidence="9 10" key="2">
    <citation type="submission" date="2025-04" db="UniProtKB">
        <authorList>
            <consortium name="RefSeq"/>
        </authorList>
    </citation>
    <scope>IDENTIFICATION</scope>
    <source>
        <tissue evidence="9 10">Young leaves</tissue>
    </source>
</reference>
<evidence type="ECO:0000313" key="9">
    <source>
        <dbReference type="RefSeq" id="XP_027365597.1"/>
    </source>
</evidence>
<dbReference type="RefSeq" id="XP_027365598.1">
    <property type="nucleotide sequence ID" value="XM_027509797.1"/>
</dbReference>
<dbReference type="Gene3D" id="1.10.1240.40">
    <property type="entry name" value="ENT domain"/>
    <property type="match status" value="1"/>
</dbReference>
<feature type="region of interest" description="Disordered" evidence="6">
    <location>
        <begin position="325"/>
        <end position="347"/>
    </location>
</feature>
<comment type="subcellular location">
    <subcellularLocation>
        <location evidence="1">Nucleus</location>
    </subcellularLocation>
</comment>
<evidence type="ECO:0000256" key="3">
    <source>
        <dbReference type="ARBA" id="ARBA00022821"/>
    </source>
</evidence>
<dbReference type="PROSITE" id="PS51138">
    <property type="entry name" value="ENT"/>
    <property type="match status" value="1"/>
</dbReference>
<dbReference type="Proteomes" id="UP000694853">
    <property type="component" value="Unplaced"/>
</dbReference>
<dbReference type="CDD" id="cd20404">
    <property type="entry name" value="Tudor_Agenet_AtEML-like"/>
    <property type="match status" value="1"/>
</dbReference>
<sequence length="347" mass="39212">MEAQIHQLEQEAYSAVLRAFKAQSDALTWEKEGLITELRKELRVSDDEHRELLTRVNADDIIHRIREWRQTGCYQPARRSTSQPIHDILPSPTVSASRKKQKTSHSGQSLPALSSVKSVQYTSAGPTGGRHFTNRNSSSALASNAPAEAASFDPLIGKKVWTRWPEDNHFYEAVITDYNAAEGRHALVYDINKANETWEWVDLKEISPEDIRWEGEDLGMLHKGGHSGQGRGVKKFFSRGVDTLGTGRGRGHPKFHARQEYPPPQNGIGKRVLEDIELLNTDLLVKEVERIFATYPPESMELEKAKQMLKEREQALVDAIARIADASDGESDEEQPFLQHGQLMNRR</sequence>
<evidence type="ECO:0000313" key="11">
    <source>
        <dbReference type="RefSeq" id="XP_027365599.1"/>
    </source>
</evidence>
<dbReference type="AlphaFoldDB" id="A0A8B8MAL7"/>
<keyword evidence="4" id="KW-0175">Coiled coil</keyword>
<evidence type="ECO:0000313" key="10">
    <source>
        <dbReference type="RefSeq" id="XP_027365598.1"/>
    </source>
</evidence>
<organism evidence="8 12">
    <name type="scientific">Abrus precatorius</name>
    <name type="common">Indian licorice</name>
    <name type="synonym">Glycine abrus</name>
    <dbReference type="NCBI Taxonomy" id="3816"/>
    <lineage>
        <taxon>Eukaryota</taxon>
        <taxon>Viridiplantae</taxon>
        <taxon>Streptophyta</taxon>
        <taxon>Embryophyta</taxon>
        <taxon>Tracheophyta</taxon>
        <taxon>Spermatophyta</taxon>
        <taxon>Magnoliopsida</taxon>
        <taxon>eudicotyledons</taxon>
        <taxon>Gunneridae</taxon>
        <taxon>Pentapetalae</taxon>
        <taxon>rosids</taxon>
        <taxon>fabids</taxon>
        <taxon>Fabales</taxon>
        <taxon>Fabaceae</taxon>
        <taxon>Papilionoideae</taxon>
        <taxon>50 kb inversion clade</taxon>
        <taxon>NPAAA clade</taxon>
        <taxon>indigoferoid/millettioid clade</taxon>
        <taxon>Abreae</taxon>
        <taxon>Abrus</taxon>
    </lineage>
</organism>
<dbReference type="SMART" id="SM00743">
    <property type="entry name" value="Agenet"/>
    <property type="match status" value="1"/>
</dbReference>
<dbReference type="SUPFAM" id="SSF158639">
    <property type="entry name" value="ENT-like"/>
    <property type="match status" value="1"/>
</dbReference>
<dbReference type="PANTHER" id="PTHR33432:SF20">
    <property type="entry name" value="PROTEIN EMSY-LIKE 1"/>
    <property type="match status" value="1"/>
</dbReference>
<evidence type="ECO:0000259" key="7">
    <source>
        <dbReference type="PROSITE" id="PS51138"/>
    </source>
</evidence>
<feature type="region of interest" description="Disordered" evidence="6">
    <location>
        <begin position="247"/>
        <end position="267"/>
    </location>
</feature>